<proteinExistence type="predicted"/>
<dbReference type="OrthoDB" id="21449at2759"/>
<feature type="compositionally biased region" description="Basic and acidic residues" evidence="3">
    <location>
        <begin position="510"/>
        <end position="543"/>
    </location>
</feature>
<feature type="region of interest" description="Disordered" evidence="3">
    <location>
        <begin position="94"/>
        <end position="116"/>
    </location>
</feature>
<dbReference type="InterPro" id="IPR018359">
    <property type="entry name" value="Bromodomain_CS"/>
</dbReference>
<dbReference type="SUPFAM" id="SSF47370">
    <property type="entry name" value="Bromodomain"/>
    <property type="match status" value="1"/>
</dbReference>
<feature type="region of interest" description="Disordered" evidence="3">
    <location>
        <begin position="421"/>
        <end position="459"/>
    </location>
</feature>
<evidence type="ECO:0000313" key="6">
    <source>
        <dbReference type="Proteomes" id="UP000187203"/>
    </source>
</evidence>
<keyword evidence="6" id="KW-1185">Reference proteome</keyword>
<keyword evidence="1 2" id="KW-0103">Bromodomain</keyword>
<name>A0A1R3JBT9_9ROSI</name>
<reference evidence="6" key="1">
    <citation type="submission" date="2013-09" db="EMBL/GenBank/DDBJ databases">
        <title>Corchorus olitorius genome sequencing.</title>
        <authorList>
            <person name="Alam M."/>
            <person name="Haque M.S."/>
            <person name="Islam M.S."/>
            <person name="Emdad E.M."/>
            <person name="Islam M.M."/>
            <person name="Ahmed B."/>
            <person name="Halim A."/>
            <person name="Hossen Q.M.M."/>
            <person name="Hossain M.Z."/>
            <person name="Ahmed R."/>
            <person name="Khan M.M."/>
            <person name="Islam R."/>
            <person name="Rashid M.M."/>
            <person name="Khan S.A."/>
            <person name="Rahman M.S."/>
            <person name="Alam M."/>
            <person name="Yahiya A.S."/>
            <person name="Khan M.S."/>
            <person name="Azam M.S."/>
            <person name="Haque T."/>
            <person name="Lashkar M.Z.H."/>
            <person name="Akhand A.I."/>
            <person name="Morshed G."/>
            <person name="Roy S."/>
            <person name="Uddin K.S."/>
            <person name="Rabeya T."/>
            <person name="Hossain A.S."/>
            <person name="Chowdhury A."/>
            <person name="Snigdha A.R."/>
            <person name="Mortoza M.S."/>
            <person name="Matin S.A."/>
            <person name="Hoque S.M.E."/>
            <person name="Islam M.K."/>
            <person name="Roy D.K."/>
            <person name="Haider R."/>
            <person name="Moosa M.M."/>
            <person name="Elias S.M."/>
            <person name="Hasan A.M."/>
            <person name="Jahan S."/>
            <person name="Shafiuddin M."/>
            <person name="Mahmood N."/>
            <person name="Shommy N.S."/>
        </authorList>
    </citation>
    <scope>NUCLEOTIDE SEQUENCE [LARGE SCALE GENOMIC DNA]</scope>
    <source>
        <strain evidence="6">cv. O-4</strain>
    </source>
</reference>
<evidence type="ECO:0000256" key="1">
    <source>
        <dbReference type="ARBA" id="ARBA00023117"/>
    </source>
</evidence>
<dbReference type="PANTHER" id="PTHR47809:SF2">
    <property type="entry name" value="DNA-BINDING BROMODOMAIN-CONTAINING PROTEIN"/>
    <property type="match status" value="1"/>
</dbReference>
<accession>A0A1R3JBT9</accession>
<feature type="compositionally biased region" description="Acidic residues" evidence="3">
    <location>
        <begin position="489"/>
        <end position="509"/>
    </location>
</feature>
<feature type="region of interest" description="Disordered" evidence="3">
    <location>
        <begin position="57"/>
        <end position="78"/>
    </location>
</feature>
<evidence type="ECO:0000259" key="4">
    <source>
        <dbReference type="PROSITE" id="PS50014"/>
    </source>
</evidence>
<organism evidence="5 6">
    <name type="scientific">Corchorus olitorius</name>
    <dbReference type="NCBI Taxonomy" id="93759"/>
    <lineage>
        <taxon>Eukaryota</taxon>
        <taxon>Viridiplantae</taxon>
        <taxon>Streptophyta</taxon>
        <taxon>Embryophyta</taxon>
        <taxon>Tracheophyta</taxon>
        <taxon>Spermatophyta</taxon>
        <taxon>Magnoliopsida</taxon>
        <taxon>eudicotyledons</taxon>
        <taxon>Gunneridae</taxon>
        <taxon>Pentapetalae</taxon>
        <taxon>rosids</taxon>
        <taxon>malvids</taxon>
        <taxon>Malvales</taxon>
        <taxon>Malvaceae</taxon>
        <taxon>Grewioideae</taxon>
        <taxon>Apeibeae</taxon>
        <taxon>Corchorus</taxon>
    </lineage>
</organism>
<sequence>MAPGSTTLETQSQTKLKAVVNLTPLLCPKVVTRNVNLDPIPRSDFNNLRYLQLHHNKRQMKRKRGHKKGNKARAKPAAVVPNEAAVNVVSVNSEDNSVKDEHESGMEVDTPSSTGTEQALNVASINPDGSIHKAAGKSVGRVKVKLKTSSKAMESDVPSHSDTDKSSPHVGIGRQDVVNEKMEDSANSSGEMKAGVSSSVSRKAGSIKIKSSRMLGGSTADKGGNAVAPERESSLQKEVKTPHQGSRYNKQELDSALTVIKKVMKMEAAAPFNEPVNPEALGIPDYFDIIDTPMDFGTICKNLENSDKYMNSEDVFKDVQYIWDNCCKYNNKGDAILDLMRRVKKNFMKYWTAAGLYSEQSRGANGAEGGEVEDAALSSQGKMQIKAGQSKMKNRKQGRRHKSDCLCAICVLKRRKREREANARVAKGQIGVQEMQQEESSPVNSPYGDDSSLNMDEPVDLDADGEVEAEGEKIKMEASEQQYSHMEDGHEEDDDKEEEEEEDEDEEENDVKIVNKGEGERKEQSQLRDISSKEPKSQPEIVEKSGAADICQEESVAAQNEEESKAVQQQRDKESQERQQRAKLLESFRFENPMLLNLCGILFPDNQKSVWSGPHSLVKNQGSRTSPIHAAIETLMK</sequence>
<dbReference type="InterPro" id="IPR001487">
    <property type="entry name" value="Bromodomain"/>
</dbReference>
<protein>
    <recommendedName>
        <fullName evidence="4">Bromo domain-containing protein</fullName>
    </recommendedName>
</protein>
<evidence type="ECO:0000313" key="5">
    <source>
        <dbReference type="EMBL" id="OMO92266.1"/>
    </source>
</evidence>
<feature type="compositionally biased region" description="Basic and acidic residues" evidence="3">
    <location>
        <begin position="562"/>
        <end position="580"/>
    </location>
</feature>
<feature type="compositionally biased region" description="Basic residues" evidence="3">
    <location>
        <begin position="57"/>
        <end position="74"/>
    </location>
</feature>
<dbReference type="EMBL" id="AWUE01016380">
    <property type="protein sequence ID" value="OMO92266.1"/>
    <property type="molecule type" value="Genomic_DNA"/>
</dbReference>
<dbReference type="AlphaFoldDB" id="A0A1R3JBT9"/>
<feature type="compositionally biased region" description="Polar residues" evidence="3">
    <location>
        <begin position="434"/>
        <end position="444"/>
    </location>
</feature>
<feature type="region of interest" description="Disordered" evidence="3">
    <location>
        <begin position="472"/>
        <end position="580"/>
    </location>
</feature>
<feature type="region of interest" description="Disordered" evidence="3">
    <location>
        <begin position="214"/>
        <end position="245"/>
    </location>
</feature>
<feature type="compositionally biased region" description="Basic and acidic residues" evidence="3">
    <location>
        <begin position="96"/>
        <end position="105"/>
    </location>
</feature>
<gene>
    <name evidence="5" type="ORF">COLO4_17725</name>
</gene>
<dbReference type="PANTHER" id="PTHR47809">
    <property type="entry name" value="DNA-BINDING BROMODOMAIN-CONTAINING PROTEIN"/>
    <property type="match status" value="1"/>
</dbReference>
<comment type="caution">
    <text evidence="5">The sequence shown here is derived from an EMBL/GenBank/DDBJ whole genome shotgun (WGS) entry which is preliminary data.</text>
</comment>
<dbReference type="PROSITE" id="PS50014">
    <property type="entry name" value="BROMODOMAIN_2"/>
    <property type="match status" value="1"/>
</dbReference>
<dbReference type="Proteomes" id="UP000187203">
    <property type="component" value="Unassembled WGS sequence"/>
</dbReference>
<dbReference type="Gene3D" id="1.20.920.10">
    <property type="entry name" value="Bromodomain-like"/>
    <property type="match status" value="1"/>
</dbReference>
<dbReference type="InterPro" id="IPR036427">
    <property type="entry name" value="Bromodomain-like_sf"/>
</dbReference>
<feature type="domain" description="Bromo" evidence="4">
    <location>
        <begin position="264"/>
        <end position="337"/>
    </location>
</feature>
<evidence type="ECO:0000256" key="2">
    <source>
        <dbReference type="PROSITE-ProRule" id="PRU00035"/>
    </source>
</evidence>
<evidence type="ECO:0000256" key="3">
    <source>
        <dbReference type="SAM" id="MobiDB-lite"/>
    </source>
</evidence>
<dbReference type="PRINTS" id="PR00503">
    <property type="entry name" value="BROMODOMAIN"/>
</dbReference>
<feature type="region of interest" description="Disordered" evidence="3">
    <location>
        <begin position="147"/>
        <end position="177"/>
    </location>
</feature>
<dbReference type="Pfam" id="PF00439">
    <property type="entry name" value="Bromodomain"/>
    <property type="match status" value="1"/>
</dbReference>
<feature type="compositionally biased region" description="Basic and acidic residues" evidence="3">
    <location>
        <begin position="229"/>
        <end position="241"/>
    </location>
</feature>
<dbReference type="STRING" id="93759.A0A1R3JBT9"/>
<dbReference type="SMART" id="SM00297">
    <property type="entry name" value="BROMO"/>
    <property type="match status" value="1"/>
</dbReference>
<feature type="compositionally biased region" description="Basic and acidic residues" evidence="3">
    <location>
        <begin position="153"/>
        <end position="167"/>
    </location>
</feature>
<dbReference type="PROSITE" id="PS00633">
    <property type="entry name" value="BROMODOMAIN_1"/>
    <property type="match status" value="1"/>
</dbReference>